<reference evidence="4" key="1">
    <citation type="submission" date="2016-11" db="EMBL/GenBank/DDBJ databases">
        <authorList>
            <person name="Varghese N."/>
            <person name="Submissions S."/>
        </authorList>
    </citation>
    <scope>NUCLEOTIDE SEQUENCE [LARGE SCALE GENOMIC DNA]</scope>
    <source>
        <strain evidence="4">DSM 100564</strain>
    </source>
</reference>
<feature type="compositionally biased region" description="Acidic residues" evidence="1">
    <location>
        <begin position="159"/>
        <end position="179"/>
    </location>
</feature>
<evidence type="ECO:0000256" key="1">
    <source>
        <dbReference type="SAM" id="MobiDB-lite"/>
    </source>
</evidence>
<sequence length="318" mass="34449">MGKSKDAFRTISEVAEWLDTQAHVLRFWESKFSQVKPVKRAGGRRYYRPADMLLLGGIKKLLHDDGMTIKGAQKLLREKGVKHVSGLSQSLDDDLNDDLQTTPVQADDLEKEVETAAVLEFASTTPPAPALSIDDDLLDEDLSDMVGDLVLAGQSDTQDIADEPDESDAPFGDAEDDDVIPSQDEMPAFVQRATTEDAPTETSVDSASSDPATDMDAAPVPEVAQTQETQEEPGDETSQKETAAASEAADSETVETAASDVDNDTPKEPAATVMESKTPILYDLSRTSGIARENRPATRELLQKLQALRDRIAQTENA</sequence>
<feature type="region of interest" description="Disordered" evidence="1">
    <location>
        <begin position="154"/>
        <end position="274"/>
    </location>
</feature>
<protein>
    <submittedName>
        <fullName evidence="3">MerR HTH family regulatory protein</fullName>
    </submittedName>
</protein>
<name>A0A1M6E494_9RHOB</name>
<dbReference type="RefSeq" id="WP_073249466.1">
    <property type="nucleotide sequence ID" value="NZ_FQZQ01000003.1"/>
</dbReference>
<gene>
    <name evidence="3" type="ORF">SAMN05444000_103101</name>
</gene>
<dbReference type="GO" id="GO:0003677">
    <property type="term" value="F:DNA binding"/>
    <property type="evidence" value="ECO:0007669"/>
    <property type="project" value="InterPro"/>
</dbReference>
<dbReference type="SMART" id="SM00422">
    <property type="entry name" value="HTH_MERR"/>
    <property type="match status" value="1"/>
</dbReference>
<feature type="domain" description="HTH merR-type" evidence="2">
    <location>
        <begin position="10"/>
        <end position="78"/>
    </location>
</feature>
<dbReference type="EMBL" id="FQZQ01000003">
    <property type="protein sequence ID" value="SHI80213.1"/>
    <property type="molecule type" value="Genomic_DNA"/>
</dbReference>
<dbReference type="AlphaFoldDB" id="A0A1M6E494"/>
<dbReference type="PROSITE" id="PS50937">
    <property type="entry name" value="HTH_MERR_2"/>
    <property type="match status" value="1"/>
</dbReference>
<dbReference type="InterPro" id="IPR009061">
    <property type="entry name" value="DNA-bd_dom_put_sf"/>
</dbReference>
<dbReference type="GO" id="GO:0006355">
    <property type="term" value="P:regulation of DNA-templated transcription"/>
    <property type="evidence" value="ECO:0007669"/>
    <property type="project" value="InterPro"/>
</dbReference>
<dbReference type="Gene3D" id="1.10.1660.10">
    <property type="match status" value="1"/>
</dbReference>
<dbReference type="CDD" id="cd04765">
    <property type="entry name" value="HTH_MlrA-like_sg2"/>
    <property type="match status" value="1"/>
</dbReference>
<dbReference type="Pfam" id="PF13411">
    <property type="entry name" value="MerR_1"/>
    <property type="match status" value="1"/>
</dbReference>
<dbReference type="SUPFAM" id="SSF46955">
    <property type="entry name" value="Putative DNA-binding domain"/>
    <property type="match status" value="1"/>
</dbReference>
<dbReference type="STRING" id="1470563.SAMN05444000_103101"/>
<keyword evidence="4" id="KW-1185">Reference proteome</keyword>
<feature type="compositionally biased region" description="Polar residues" evidence="1">
    <location>
        <begin position="200"/>
        <end position="211"/>
    </location>
</feature>
<dbReference type="InterPro" id="IPR000551">
    <property type="entry name" value="MerR-type_HTH_dom"/>
</dbReference>
<organism evidence="3 4">
    <name type="scientific">Shimia gijangensis</name>
    <dbReference type="NCBI Taxonomy" id="1470563"/>
    <lineage>
        <taxon>Bacteria</taxon>
        <taxon>Pseudomonadati</taxon>
        <taxon>Pseudomonadota</taxon>
        <taxon>Alphaproteobacteria</taxon>
        <taxon>Rhodobacterales</taxon>
        <taxon>Roseobacteraceae</taxon>
    </lineage>
</organism>
<proteinExistence type="predicted"/>
<accession>A0A1M6E494</accession>
<dbReference type="Proteomes" id="UP000183982">
    <property type="component" value="Unassembled WGS sequence"/>
</dbReference>
<evidence type="ECO:0000313" key="3">
    <source>
        <dbReference type="EMBL" id="SHI80213.1"/>
    </source>
</evidence>
<evidence type="ECO:0000259" key="2">
    <source>
        <dbReference type="PROSITE" id="PS50937"/>
    </source>
</evidence>
<evidence type="ECO:0000313" key="4">
    <source>
        <dbReference type="Proteomes" id="UP000183982"/>
    </source>
</evidence>